<dbReference type="GO" id="GO:0016787">
    <property type="term" value="F:hydrolase activity"/>
    <property type="evidence" value="ECO:0007669"/>
    <property type="project" value="InterPro"/>
</dbReference>
<evidence type="ECO:0000313" key="5">
    <source>
        <dbReference type="EMBL" id="TCJ17755.1"/>
    </source>
</evidence>
<keyword evidence="5" id="KW-0378">Hydrolase</keyword>
<dbReference type="InterPro" id="IPR044925">
    <property type="entry name" value="His-Me_finger_sf"/>
</dbReference>
<dbReference type="PANTHER" id="PTHR13966">
    <property type="entry name" value="ENDONUCLEASE RELATED"/>
    <property type="match status" value="1"/>
</dbReference>
<dbReference type="Pfam" id="PF01223">
    <property type="entry name" value="Endonuclease_NS"/>
    <property type="match status" value="1"/>
</dbReference>
<feature type="binding site" evidence="2">
    <location>
        <position position="189"/>
    </location>
    <ligand>
        <name>Mg(2+)</name>
        <dbReference type="ChEBI" id="CHEBI:18420"/>
        <note>catalytic</note>
    </ligand>
</feature>
<reference evidence="5 6" key="1">
    <citation type="submission" date="2019-03" db="EMBL/GenBank/DDBJ databases">
        <authorList>
            <person name="Kim M.K.M."/>
        </authorList>
    </citation>
    <scope>NUCLEOTIDE SEQUENCE [LARGE SCALE GENOMIC DNA]</scope>
    <source>
        <strain evidence="5 6">17J68-12</strain>
    </source>
</reference>
<dbReference type="SMART" id="SM00477">
    <property type="entry name" value="NUC"/>
    <property type="match status" value="1"/>
</dbReference>
<dbReference type="GO" id="GO:0003676">
    <property type="term" value="F:nucleic acid binding"/>
    <property type="evidence" value="ECO:0007669"/>
    <property type="project" value="InterPro"/>
</dbReference>
<keyword evidence="2" id="KW-0479">Metal-binding</keyword>
<evidence type="ECO:0000256" key="2">
    <source>
        <dbReference type="PIRSR" id="PIRSR640255-2"/>
    </source>
</evidence>
<evidence type="ECO:0000256" key="1">
    <source>
        <dbReference type="PIRSR" id="PIRSR640255-1"/>
    </source>
</evidence>
<feature type="domain" description="ENPP1-3/EXOG-like endonuclease/phosphodiesterase" evidence="3">
    <location>
        <begin position="93"/>
        <end position="303"/>
    </location>
</feature>
<dbReference type="AlphaFoldDB" id="A0A4R1BK21"/>
<dbReference type="GO" id="GO:0004519">
    <property type="term" value="F:endonuclease activity"/>
    <property type="evidence" value="ECO:0007669"/>
    <property type="project" value="UniProtKB-KW"/>
</dbReference>
<feature type="domain" description="DNA/RNA non-specific endonuclease/pyrophosphatase/phosphodiesterase" evidence="4">
    <location>
        <begin position="92"/>
        <end position="316"/>
    </location>
</feature>
<comment type="caution">
    <text evidence="5">The sequence shown here is derived from an EMBL/GenBank/DDBJ whole genome shotgun (WGS) entry which is preliminary data.</text>
</comment>
<keyword evidence="5" id="KW-0255">Endonuclease</keyword>
<dbReference type="InterPro" id="IPR020821">
    <property type="entry name" value="ENPP1-3/EXOG-like_nuc-like"/>
</dbReference>
<dbReference type="Proteomes" id="UP000295334">
    <property type="component" value="Unassembled WGS sequence"/>
</dbReference>
<dbReference type="GO" id="GO:0046872">
    <property type="term" value="F:metal ion binding"/>
    <property type="evidence" value="ECO:0007669"/>
    <property type="project" value="UniProtKB-KW"/>
</dbReference>
<protein>
    <submittedName>
        <fullName evidence="5">DNA/RNA non-specific endonuclease</fullName>
    </submittedName>
</protein>
<dbReference type="EMBL" id="SJZI01000008">
    <property type="protein sequence ID" value="TCJ17755.1"/>
    <property type="molecule type" value="Genomic_DNA"/>
</dbReference>
<dbReference type="OrthoDB" id="9811262at2"/>
<proteinExistence type="predicted"/>
<organism evidence="5 6">
    <name type="scientific">Flaviaesturariibacter flavus</name>
    <dbReference type="NCBI Taxonomy" id="2502780"/>
    <lineage>
        <taxon>Bacteria</taxon>
        <taxon>Pseudomonadati</taxon>
        <taxon>Bacteroidota</taxon>
        <taxon>Chitinophagia</taxon>
        <taxon>Chitinophagales</taxon>
        <taxon>Chitinophagaceae</taxon>
        <taxon>Flaviaestuariibacter</taxon>
    </lineage>
</organism>
<keyword evidence="5" id="KW-0540">Nuclease</keyword>
<keyword evidence="6" id="KW-1185">Reference proteome</keyword>
<dbReference type="InterPro" id="IPR044929">
    <property type="entry name" value="DNA/RNA_non-sp_Endonuclease_sf"/>
</dbReference>
<dbReference type="Gene3D" id="3.40.570.10">
    <property type="entry name" value="Extracellular Endonuclease, subunit A"/>
    <property type="match status" value="1"/>
</dbReference>
<evidence type="ECO:0000259" key="3">
    <source>
        <dbReference type="SMART" id="SM00477"/>
    </source>
</evidence>
<feature type="active site" description="Proton acceptor" evidence="1">
    <location>
        <position position="158"/>
    </location>
</feature>
<accession>A0A4R1BK21</accession>
<evidence type="ECO:0000313" key="6">
    <source>
        <dbReference type="Proteomes" id="UP000295334"/>
    </source>
</evidence>
<sequence>MPLLRTLPAKMRPGSVKRDTFTSSTATKMNNKLTLAALAALLTLGACDKKKETTTETTTTAPEVFGENDALLLGNPTSARRSAEFSENYLISEPTYHVAYSASRGIPVWVGWHLQLPEDTAGNGVQRQNDFRENPKLPASYYNIRPSDYVGNTFNRGHNIPSGDRLSSVAANSSTFLMTNMIPQAPNFNQGPWGNLEDYIRTSLGSTKEAYIYMGNYGTGGVGNNNVVTNTLGSGVLTVPKNVYKIAVILPKGGDDLNRIDTSAQVLAVDMPNDNRLYVSAPATAWQSYLVPIDSIEARLSRAGKPASFLSAVRENVRTYLKKKQFR</sequence>
<dbReference type="InterPro" id="IPR040255">
    <property type="entry name" value="Non-specific_endonuclease"/>
</dbReference>
<dbReference type="PANTHER" id="PTHR13966:SF5">
    <property type="entry name" value="ENDONUCLEASE G, MITOCHONDRIAL"/>
    <property type="match status" value="1"/>
</dbReference>
<evidence type="ECO:0000259" key="4">
    <source>
        <dbReference type="SMART" id="SM00892"/>
    </source>
</evidence>
<gene>
    <name evidence="5" type="ORF">EPD60_06090</name>
</gene>
<dbReference type="SMART" id="SM00892">
    <property type="entry name" value="Endonuclease_NS"/>
    <property type="match status" value="1"/>
</dbReference>
<dbReference type="InterPro" id="IPR001604">
    <property type="entry name" value="Endo_G_ENPP1-like_dom"/>
</dbReference>
<dbReference type="SUPFAM" id="SSF54060">
    <property type="entry name" value="His-Me finger endonucleases"/>
    <property type="match status" value="1"/>
</dbReference>
<name>A0A4R1BK21_9BACT</name>